<dbReference type="PROSITE" id="PS50118">
    <property type="entry name" value="HMG_BOX_2"/>
    <property type="match status" value="1"/>
</dbReference>
<dbReference type="Pfam" id="PF00505">
    <property type="entry name" value="HMG_box"/>
    <property type="match status" value="1"/>
</dbReference>
<keyword evidence="2 3" id="KW-0539">Nucleus</keyword>
<dbReference type="InterPro" id="IPR051965">
    <property type="entry name" value="ChromReg_NeuronalGeneExpr"/>
</dbReference>
<evidence type="ECO:0000256" key="2">
    <source>
        <dbReference type="ARBA" id="ARBA00023242"/>
    </source>
</evidence>
<dbReference type="OrthoDB" id="1919336at2759"/>
<dbReference type="SUPFAM" id="SSF47095">
    <property type="entry name" value="HMG-box"/>
    <property type="match status" value="1"/>
</dbReference>
<feature type="compositionally biased region" description="Low complexity" evidence="4">
    <location>
        <begin position="330"/>
        <end position="345"/>
    </location>
</feature>
<dbReference type="InterPro" id="IPR001660">
    <property type="entry name" value="SAM"/>
</dbReference>
<name>A0A8E2DWZ1_9PEZI</name>
<dbReference type="Pfam" id="PF00536">
    <property type="entry name" value="SAM_1"/>
    <property type="match status" value="1"/>
</dbReference>
<dbReference type="InterPro" id="IPR036910">
    <property type="entry name" value="HMG_box_dom_sf"/>
</dbReference>
<dbReference type="GO" id="GO:0005634">
    <property type="term" value="C:nucleus"/>
    <property type="evidence" value="ECO:0007669"/>
    <property type="project" value="UniProtKB-UniRule"/>
</dbReference>
<keyword evidence="1 3" id="KW-0238">DNA-binding</keyword>
<feature type="DNA-binding region" description="HMG box" evidence="3">
    <location>
        <begin position="222"/>
        <end position="288"/>
    </location>
</feature>
<feature type="region of interest" description="Disordered" evidence="4">
    <location>
        <begin position="307"/>
        <end position="345"/>
    </location>
</feature>
<dbReference type="InterPro" id="IPR009071">
    <property type="entry name" value="HMG_box_dom"/>
</dbReference>
<evidence type="ECO:0000256" key="4">
    <source>
        <dbReference type="SAM" id="MobiDB-lite"/>
    </source>
</evidence>
<feature type="compositionally biased region" description="Basic residues" evidence="4">
    <location>
        <begin position="206"/>
        <end position="215"/>
    </location>
</feature>
<sequence length="864" mass="97112">MEITAPATTARKELSAFTPWLSFTARASRARSRPRPLFILHLFDQPTLHAMSTMPCRFLVLEHVHVSPSRRAPPRNALTTSTKLPPLTPCFPYLPDAFTPPPTDRTTMPDLRETLERLGLQQYYSALADNGFDTWETVLDITEDDLQQLDFKLGHRRALQREIATFRGFPLSYSLEPEGTGSSQSSLSVSALENLSGLAAQPRGKEGKRRYRRHPRPDNNAPKKPKTAYVNFADHLRTDPSISCLSFVDIAKEVGRRWQNLSPESKRVWESQAARATQEYEAEMDEYKKTVPYRKYQAYLEDFRTQQAQAKNGKRGAGVQNGTSGRRANSGGSPSSSGSPVSIPSSNVTEAEICHNALTLAMSEIVSLRGEVLSTGVKPYDSRNLPPQELTRRAMYAFIKGTGSLVFMWTQSQADEILDRIYNSEAEPDPMTLAECFIVAAMGAHYDIDSFPDRVRQALYASGTLHFDEKIAKFDYLRTMRLLLSMSFYSLLEKHMSARYLVAAGLQIARWKCPQLHQYPHDVDSDNWRRIFRTLIFMDCWLSYTLGYASEITQDDISFACAPYNGSTTMNDAIHVQTSKVGLVAAEIAKTLSNPHMVTRENVGMLAEKLEIWRSEVPAMLQISTLTSSHCPDLTLYQRRAILMVHIMYLGALILLYRQSLVAAAEAQLASNGDKWTLDMSVQEIKKYRVECAIAAQQMARILGLISFDGTLTKRCWLIIYWSFTACIVLLFGATSKLIDGMHDGVEEDLTYAKGCLDILQPCCDYEPIATKYMNILRPLYDTLRTIHSRTLGKAKTSIFSLLQPSDPAQLSPPMPVSKAEVGPIAGQLSNLLTDPFGRNQKISGESMRRVLSPDGSYTVFWWR</sequence>
<evidence type="ECO:0000256" key="3">
    <source>
        <dbReference type="PROSITE-ProRule" id="PRU00267"/>
    </source>
</evidence>
<organism evidence="6 7">
    <name type="scientific">Lepidopterella palustris CBS 459.81</name>
    <dbReference type="NCBI Taxonomy" id="1314670"/>
    <lineage>
        <taxon>Eukaryota</taxon>
        <taxon>Fungi</taxon>
        <taxon>Dikarya</taxon>
        <taxon>Ascomycota</taxon>
        <taxon>Pezizomycotina</taxon>
        <taxon>Dothideomycetes</taxon>
        <taxon>Pleosporomycetidae</taxon>
        <taxon>Mytilinidiales</taxon>
        <taxon>Argynnaceae</taxon>
        <taxon>Lepidopterella</taxon>
    </lineage>
</organism>
<feature type="domain" description="HMG box" evidence="5">
    <location>
        <begin position="222"/>
        <end position="288"/>
    </location>
</feature>
<evidence type="ECO:0000313" key="6">
    <source>
        <dbReference type="EMBL" id="OCK73108.1"/>
    </source>
</evidence>
<dbReference type="SMART" id="SM00398">
    <property type="entry name" value="HMG"/>
    <property type="match status" value="1"/>
</dbReference>
<evidence type="ECO:0000313" key="7">
    <source>
        <dbReference type="Proteomes" id="UP000250266"/>
    </source>
</evidence>
<keyword evidence="7" id="KW-1185">Reference proteome</keyword>
<reference evidence="6 7" key="1">
    <citation type="journal article" date="2016" name="Nat. Commun.">
        <title>Ectomycorrhizal ecology is imprinted in the genome of the dominant symbiotic fungus Cenococcum geophilum.</title>
        <authorList>
            <consortium name="DOE Joint Genome Institute"/>
            <person name="Peter M."/>
            <person name="Kohler A."/>
            <person name="Ohm R.A."/>
            <person name="Kuo A."/>
            <person name="Krutzmann J."/>
            <person name="Morin E."/>
            <person name="Arend M."/>
            <person name="Barry K.W."/>
            <person name="Binder M."/>
            <person name="Choi C."/>
            <person name="Clum A."/>
            <person name="Copeland A."/>
            <person name="Grisel N."/>
            <person name="Haridas S."/>
            <person name="Kipfer T."/>
            <person name="LaButti K."/>
            <person name="Lindquist E."/>
            <person name="Lipzen A."/>
            <person name="Maire R."/>
            <person name="Meier B."/>
            <person name="Mihaltcheva S."/>
            <person name="Molinier V."/>
            <person name="Murat C."/>
            <person name="Poggeler S."/>
            <person name="Quandt C.A."/>
            <person name="Sperisen C."/>
            <person name="Tritt A."/>
            <person name="Tisserant E."/>
            <person name="Crous P.W."/>
            <person name="Henrissat B."/>
            <person name="Nehls U."/>
            <person name="Egli S."/>
            <person name="Spatafora J.W."/>
            <person name="Grigoriev I.V."/>
            <person name="Martin F.M."/>
        </authorList>
    </citation>
    <scope>NUCLEOTIDE SEQUENCE [LARGE SCALE GENOMIC DNA]</scope>
    <source>
        <strain evidence="6 7">CBS 459.81</strain>
    </source>
</reference>
<dbReference type="AlphaFoldDB" id="A0A8E2DWZ1"/>
<feature type="region of interest" description="Disordered" evidence="4">
    <location>
        <begin position="195"/>
        <end position="226"/>
    </location>
</feature>
<dbReference type="PANTHER" id="PTHR46040:SF3">
    <property type="entry name" value="HIGH MOBILITY GROUP PROTEIN 2"/>
    <property type="match status" value="1"/>
</dbReference>
<dbReference type="Proteomes" id="UP000250266">
    <property type="component" value="Unassembled WGS sequence"/>
</dbReference>
<accession>A0A8E2DWZ1</accession>
<dbReference type="SUPFAM" id="SSF47769">
    <property type="entry name" value="SAM/Pointed domain"/>
    <property type="match status" value="1"/>
</dbReference>
<dbReference type="EMBL" id="KV745963">
    <property type="protein sequence ID" value="OCK73108.1"/>
    <property type="molecule type" value="Genomic_DNA"/>
</dbReference>
<proteinExistence type="predicted"/>
<evidence type="ECO:0000259" key="5">
    <source>
        <dbReference type="PROSITE" id="PS50118"/>
    </source>
</evidence>
<dbReference type="InterPro" id="IPR013761">
    <property type="entry name" value="SAM/pointed_sf"/>
</dbReference>
<dbReference type="PANTHER" id="PTHR46040">
    <property type="entry name" value="HIGH MOBILITY GROUP PROTEIN 2"/>
    <property type="match status" value="1"/>
</dbReference>
<dbReference type="GO" id="GO:0003677">
    <property type="term" value="F:DNA binding"/>
    <property type="evidence" value="ECO:0007669"/>
    <property type="project" value="UniProtKB-UniRule"/>
</dbReference>
<dbReference type="CDD" id="cd12148">
    <property type="entry name" value="fungal_TF_MHR"/>
    <property type="match status" value="1"/>
</dbReference>
<dbReference type="Gene3D" id="1.10.150.50">
    <property type="entry name" value="Transcription Factor, Ets-1"/>
    <property type="match status" value="1"/>
</dbReference>
<dbReference type="Gene3D" id="1.10.30.10">
    <property type="entry name" value="High mobility group box domain"/>
    <property type="match status" value="1"/>
</dbReference>
<dbReference type="GO" id="GO:0010468">
    <property type="term" value="P:regulation of gene expression"/>
    <property type="evidence" value="ECO:0007669"/>
    <property type="project" value="TreeGrafter"/>
</dbReference>
<evidence type="ECO:0000256" key="1">
    <source>
        <dbReference type="ARBA" id="ARBA00023125"/>
    </source>
</evidence>
<dbReference type="SMART" id="SM00454">
    <property type="entry name" value="SAM"/>
    <property type="match status" value="1"/>
</dbReference>
<gene>
    <name evidence="6" type="ORF">K432DRAFT_420854</name>
</gene>
<protein>
    <recommendedName>
        <fullName evidence="5">HMG box domain-containing protein</fullName>
    </recommendedName>
</protein>